<evidence type="ECO:0000313" key="8">
    <source>
        <dbReference type="EMBL" id="PPQ66727.1"/>
    </source>
</evidence>
<dbReference type="InParanoid" id="A0A409VKH2"/>
<keyword evidence="3 4" id="KW-0012">Acyltransferase</keyword>
<dbReference type="EC" id="2.3.1.51" evidence="4"/>
<keyword evidence="9" id="KW-1185">Reference proteome</keyword>
<protein>
    <recommendedName>
        <fullName evidence="4">1-acyl-sn-glycerol-3-phosphate acyltransferase</fullName>
        <ecNumber evidence="4">2.3.1.51</ecNumber>
    </recommendedName>
</protein>
<dbReference type="STRING" id="231916.A0A409VKH2"/>
<dbReference type="EMBL" id="NHYE01005623">
    <property type="protein sequence ID" value="PPQ66727.1"/>
    <property type="molecule type" value="Genomic_DNA"/>
</dbReference>
<dbReference type="SUPFAM" id="SSF69593">
    <property type="entry name" value="Glycerol-3-phosphate (1)-acyltransferase"/>
    <property type="match status" value="1"/>
</dbReference>
<dbReference type="PANTHER" id="PTHR10434:SF11">
    <property type="entry name" value="1-ACYL-SN-GLYCEROL-3-PHOSPHATE ACYLTRANSFERASE"/>
    <property type="match status" value="1"/>
</dbReference>
<feature type="domain" description="Phospholipid/glycerol acyltransferase" evidence="7">
    <location>
        <begin position="100"/>
        <end position="216"/>
    </location>
</feature>
<name>A0A409VKH2_9AGAR</name>
<keyword evidence="4" id="KW-1208">Phospholipid metabolism</keyword>
<sequence>MSFLVSIFKPLAYISLPLILVRQIAVASPVGRYYARVVVYVGTLMTVASCSLLVAIGMTLIGRSTDVNYFVARIFYAITSRALDLKVEVEGEEHLQERPAVLMANHQSMLDVFVVGRLMPKQTAIMAKKSLQFTPLGPFMSLSGTIFIDRGNNARAIRSIDAAGEAMRRFKTSLWMFPEGTRHMSKEPDMLPLKKGGFHLAINAGIPITPIVTENYWHLYRKGVFESGTIKVRVLPPVPTTGLAVSDVGSLATRVRDQMMEALRDISRKPPAESEEEKSHAEPKKSSLSASSEAAEPLEPAASLLESASIAIEPSSVDGILQSKGSSSSIASSSVSAAASVSTSDRRRPSLSEAGTETEEDEGMVLDISRGFGHPTEFSSLYRLLQRKCSVPADWRANLQRSPESLTACQLEFFEMRGKRWQSGRIGSLLGKRLVFFLVRKTSNNATTDRRIRHLLMCTRTLMPFETSPIHHLMADSKNCWNDIETNSSTMLNMPIEGRKCDTTFSK</sequence>
<keyword evidence="2 4" id="KW-0808">Transferase</keyword>
<comment type="similarity">
    <text evidence="1 4">Belongs to the 1-acyl-sn-glycerol-3-phosphate acyltransferase family.</text>
</comment>
<dbReference type="GO" id="GO:0005783">
    <property type="term" value="C:endoplasmic reticulum"/>
    <property type="evidence" value="ECO:0007669"/>
    <property type="project" value="TreeGrafter"/>
</dbReference>
<keyword evidence="6" id="KW-1133">Transmembrane helix</keyword>
<dbReference type="OrthoDB" id="202234at2759"/>
<dbReference type="InterPro" id="IPR004552">
    <property type="entry name" value="AGP_acyltrans"/>
</dbReference>
<evidence type="ECO:0000256" key="5">
    <source>
        <dbReference type="SAM" id="MobiDB-lite"/>
    </source>
</evidence>
<gene>
    <name evidence="8" type="ORF">CVT26_009528</name>
</gene>
<comment type="domain">
    <text evidence="4">The HXXXXD motif is essential for acyltransferase activity and may constitute the binding site for the phosphate moiety of the glycerol-3-phosphate.</text>
</comment>
<dbReference type="InterPro" id="IPR002123">
    <property type="entry name" value="Plipid/glycerol_acylTrfase"/>
</dbReference>
<evidence type="ECO:0000256" key="3">
    <source>
        <dbReference type="ARBA" id="ARBA00023315"/>
    </source>
</evidence>
<comment type="caution">
    <text evidence="8">The sequence shown here is derived from an EMBL/GenBank/DDBJ whole genome shotgun (WGS) entry which is preliminary data.</text>
</comment>
<dbReference type="Pfam" id="PF01553">
    <property type="entry name" value="Acyltransferase"/>
    <property type="match status" value="1"/>
</dbReference>
<organism evidence="8 9">
    <name type="scientific">Gymnopilus dilepis</name>
    <dbReference type="NCBI Taxonomy" id="231916"/>
    <lineage>
        <taxon>Eukaryota</taxon>
        <taxon>Fungi</taxon>
        <taxon>Dikarya</taxon>
        <taxon>Basidiomycota</taxon>
        <taxon>Agaricomycotina</taxon>
        <taxon>Agaricomycetes</taxon>
        <taxon>Agaricomycetidae</taxon>
        <taxon>Agaricales</taxon>
        <taxon>Agaricineae</taxon>
        <taxon>Hymenogastraceae</taxon>
        <taxon>Gymnopilus</taxon>
    </lineage>
</organism>
<dbReference type="PANTHER" id="PTHR10434">
    <property type="entry name" value="1-ACYL-SN-GLYCEROL-3-PHOSPHATE ACYLTRANSFERASE"/>
    <property type="match status" value="1"/>
</dbReference>
<dbReference type="FunCoup" id="A0A409VKH2">
    <property type="interactions" value="181"/>
</dbReference>
<dbReference type="GO" id="GO:0006654">
    <property type="term" value="P:phosphatidic acid biosynthetic process"/>
    <property type="evidence" value="ECO:0007669"/>
    <property type="project" value="TreeGrafter"/>
</dbReference>
<accession>A0A409VKH2</accession>
<proteinExistence type="inferred from homology"/>
<feature type="compositionally biased region" description="Basic and acidic residues" evidence="5">
    <location>
        <begin position="266"/>
        <end position="285"/>
    </location>
</feature>
<evidence type="ECO:0000256" key="2">
    <source>
        <dbReference type="ARBA" id="ARBA00022679"/>
    </source>
</evidence>
<dbReference type="GO" id="GO:0016020">
    <property type="term" value="C:membrane"/>
    <property type="evidence" value="ECO:0007669"/>
    <property type="project" value="InterPro"/>
</dbReference>
<evidence type="ECO:0000313" key="9">
    <source>
        <dbReference type="Proteomes" id="UP000284706"/>
    </source>
</evidence>
<comment type="catalytic activity">
    <reaction evidence="4">
        <text>a 1-acyl-sn-glycero-3-phosphate + an acyl-CoA = a 1,2-diacyl-sn-glycero-3-phosphate + CoA</text>
        <dbReference type="Rhea" id="RHEA:19709"/>
        <dbReference type="ChEBI" id="CHEBI:57287"/>
        <dbReference type="ChEBI" id="CHEBI:57970"/>
        <dbReference type="ChEBI" id="CHEBI:58342"/>
        <dbReference type="ChEBI" id="CHEBI:58608"/>
        <dbReference type="EC" id="2.3.1.51"/>
    </reaction>
</comment>
<feature type="compositionally biased region" description="Low complexity" evidence="5">
    <location>
        <begin position="332"/>
        <end position="343"/>
    </location>
</feature>
<dbReference type="CDD" id="cd07989">
    <property type="entry name" value="LPLAT_AGPAT-like"/>
    <property type="match status" value="1"/>
</dbReference>
<dbReference type="NCBIfam" id="TIGR00530">
    <property type="entry name" value="AGP_acyltrn"/>
    <property type="match status" value="1"/>
</dbReference>
<keyword evidence="6" id="KW-0812">Transmembrane</keyword>
<feature type="transmembrane region" description="Helical" evidence="6">
    <location>
        <begin position="37"/>
        <end position="61"/>
    </location>
</feature>
<dbReference type="AlphaFoldDB" id="A0A409VKH2"/>
<keyword evidence="6" id="KW-0472">Membrane</keyword>
<reference evidence="8 9" key="1">
    <citation type="journal article" date="2018" name="Evol. Lett.">
        <title>Horizontal gene cluster transfer increased hallucinogenic mushroom diversity.</title>
        <authorList>
            <person name="Reynolds H.T."/>
            <person name="Vijayakumar V."/>
            <person name="Gluck-Thaler E."/>
            <person name="Korotkin H.B."/>
            <person name="Matheny P.B."/>
            <person name="Slot J.C."/>
        </authorList>
    </citation>
    <scope>NUCLEOTIDE SEQUENCE [LARGE SCALE GENOMIC DNA]</scope>
    <source>
        <strain evidence="8 9">SRW20</strain>
    </source>
</reference>
<keyword evidence="4" id="KW-0444">Lipid biosynthesis</keyword>
<feature type="compositionally biased region" description="Low complexity" evidence="5">
    <location>
        <begin position="286"/>
        <end position="299"/>
    </location>
</feature>
<keyword evidence="4" id="KW-0443">Lipid metabolism</keyword>
<evidence type="ECO:0000256" key="6">
    <source>
        <dbReference type="SAM" id="Phobius"/>
    </source>
</evidence>
<feature type="region of interest" description="Disordered" evidence="5">
    <location>
        <begin position="266"/>
        <end position="299"/>
    </location>
</feature>
<keyword evidence="4" id="KW-0594">Phospholipid biosynthesis</keyword>
<dbReference type="SMART" id="SM00563">
    <property type="entry name" value="PlsC"/>
    <property type="match status" value="1"/>
</dbReference>
<dbReference type="GO" id="GO:0003841">
    <property type="term" value="F:1-acylglycerol-3-phosphate O-acyltransferase activity"/>
    <property type="evidence" value="ECO:0007669"/>
    <property type="project" value="UniProtKB-UniRule"/>
</dbReference>
<evidence type="ECO:0000259" key="7">
    <source>
        <dbReference type="SMART" id="SM00563"/>
    </source>
</evidence>
<evidence type="ECO:0000256" key="4">
    <source>
        <dbReference type="RuleBase" id="RU361267"/>
    </source>
</evidence>
<feature type="region of interest" description="Disordered" evidence="5">
    <location>
        <begin position="332"/>
        <end position="363"/>
    </location>
</feature>
<evidence type="ECO:0000256" key="1">
    <source>
        <dbReference type="ARBA" id="ARBA00008655"/>
    </source>
</evidence>
<dbReference type="Proteomes" id="UP000284706">
    <property type="component" value="Unassembled WGS sequence"/>
</dbReference>